<gene>
    <name evidence="3" type="ORF">PBRASI_LOCUS6745</name>
</gene>
<feature type="compositionally biased region" description="Basic and acidic residues" evidence="2">
    <location>
        <begin position="215"/>
        <end position="230"/>
    </location>
</feature>
<name>A0A9N9C0F5_9GLOM</name>
<evidence type="ECO:0000256" key="2">
    <source>
        <dbReference type="SAM" id="MobiDB-lite"/>
    </source>
</evidence>
<reference evidence="3" key="1">
    <citation type="submission" date="2021-06" db="EMBL/GenBank/DDBJ databases">
        <authorList>
            <person name="Kallberg Y."/>
            <person name="Tangrot J."/>
            <person name="Rosling A."/>
        </authorList>
    </citation>
    <scope>NUCLEOTIDE SEQUENCE</scope>
    <source>
        <strain evidence="3">BR232B</strain>
    </source>
</reference>
<evidence type="ECO:0000313" key="3">
    <source>
        <dbReference type="EMBL" id="CAG8583462.1"/>
    </source>
</evidence>
<dbReference type="Proteomes" id="UP000789739">
    <property type="component" value="Unassembled WGS sequence"/>
</dbReference>
<evidence type="ECO:0000256" key="1">
    <source>
        <dbReference type="SAM" id="Coils"/>
    </source>
</evidence>
<feature type="coiled-coil region" evidence="1">
    <location>
        <begin position="575"/>
        <end position="603"/>
    </location>
</feature>
<proteinExistence type="predicted"/>
<feature type="region of interest" description="Disordered" evidence="2">
    <location>
        <begin position="626"/>
        <end position="666"/>
    </location>
</feature>
<keyword evidence="1" id="KW-0175">Coiled coil</keyword>
<accession>A0A9N9C0F5</accession>
<sequence length="666" mass="76766">MSLNNLALELKVAIILHLRNPTSLAKCSHEWNNIVNLPSTKSKWLIGRHGRTHALFHAVRMGEPFINLDVVECLFAQKAHISRYFIQRLVLGFGKYDSRLIDLKLTHNMGTLDPDRKKSIQNKIRSPWASNLSFDVFSRILKEGHDRFDGNDIPVRGNDMESFYYLSAGPLVISQARTKLKENKKEIKTLIRRYKFAPFPPRPKIRKHILEKRDDGNIGLKPHSDTESESRTANFDDYPPSDGYENVRQLNVIARAILIYPKLVEAWKKNGYHEIVNDVNDLVMQGSLLILYPPSPSEDWVKPGLDQVVDKLNSLILLGFELTDALIGDALILFEHRLKDIGEILIDAFAVVRNLHKRQIISICLTELLNPDRNLKRHDLLDFIVNEIEKPEEEILSVFKKYEIVHSVKIYCEAFTKFSTGKEALTKFSTGSTDIVANKSLSIFQPFTYLKYSPIVYRYTIVKFGAQSKAAKHLMNEVTSVRIAITLMTEIPSQQVPSDLTSLRWPDSITIFNEYYKAKVPLKAKFLPLFEKCQSDSVMKCLFDGYLAKLFGFKVDYQPPRTVRVPVLSSVDPVMQRTSKKRKANTKEAKKEKEELQQKWREQLFEYLNKEIENWKFKEALQKFMPRTDKSMQEEEDSGGTQSKRVRVAGSNPLNVVIEKQHDTHK</sequence>
<evidence type="ECO:0000313" key="4">
    <source>
        <dbReference type="Proteomes" id="UP000789739"/>
    </source>
</evidence>
<dbReference type="AlphaFoldDB" id="A0A9N9C0F5"/>
<keyword evidence="4" id="KW-1185">Reference proteome</keyword>
<organism evidence="3 4">
    <name type="scientific">Paraglomus brasilianum</name>
    <dbReference type="NCBI Taxonomy" id="144538"/>
    <lineage>
        <taxon>Eukaryota</taxon>
        <taxon>Fungi</taxon>
        <taxon>Fungi incertae sedis</taxon>
        <taxon>Mucoromycota</taxon>
        <taxon>Glomeromycotina</taxon>
        <taxon>Glomeromycetes</taxon>
        <taxon>Paraglomerales</taxon>
        <taxon>Paraglomeraceae</taxon>
        <taxon>Paraglomus</taxon>
    </lineage>
</organism>
<comment type="caution">
    <text evidence="3">The sequence shown here is derived from an EMBL/GenBank/DDBJ whole genome shotgun (WGS) entry which is preliminary data.</text>
</comment>
<dbReference type="EMBL" id="CAJVPI010000936">
    <property type="protein sequence ID" value="CAG8583462.1"/>
    <property type="molecule type" value="Genomic_DNA"/>
</dbReference>
<feature type="region of interest" description="Disordered" evidence="2">
    <location>
        <begin position="215"/>
        <end position="240"/>
    </location>
</feature>
<dbReference type="OrthoDB" id="270318at2759"/>
<protein>
    <submittedName>
        <fullName evidence="3">8951_t:CDS:1</fullName>
    </submittedName>
</protein>